<comment type="subcellular location">
    <subcellularLocation>
        <location evidence="1">Cell membrane</location>
        <topology evidence="1">Single-pass type II membrane protein</topology>
    </subcellularLocation>
</comment>
<proteinExistence type="inferred from homology"/>
<keyword evidence="5 9" id="KW-0472">Membrane</keyword>
<evidence type="ECO:0000256" key="6">
    <source>
        <dbReference type="ARBA" id="ARBA00023186"/>
    </source>
</evidence>
<evidence type="ECO:0000313" key="12">
    <source>
        <dbReference type="Proteomes" id="UP001218788"/>
    </source>
</evidence>
<reference evidence="11 12" key="1">
    <citation type="submission" date="2022-10" db="EMBL/GenBank/DDBJ databases">
        <title>Alteromonas sp. chi3 Genome sequencing.</title>
        <authorList>
            <person name="Park S."/>
        </authorList>
    </citation>
    <scope>NUCLEOTIDE SEQUENCE [LARGE SCALE GENOMIC DNA]</scope>
    <source>
        <strain evidence="12">chi3</strain>
    </source>
</reference>
<organism evidence="11 12">
    <name type="scientific">Alteromonas gilva</name>
    <dbReference type="NCBI Taxonomy" id="2987522"/>
    <lineage>
        <taxon>Bacteria</taxon>
        <taxon>Pseudomonadati</taxon>
        <taxon>Pseudomonadota</taxon>
        <taxon>Gammaproteobacteria</taxon>
        <taxon>Alteromonadales</taxon>
        <taxon>Alteromonadaceae</taxon>
        <taxon>Alteromonas/Salinimonas group</taxon>
        <taxon>Alteromonas</taxon>
    </lineage>
</organism>
<dbReference type="SUPFAM" id="SSF48452">
    <property type="entry name" value="TPR-like"/>
    <property type="match status" value="1"/>
</dbReference>
<dbReference type="RefSeq" id="WP_273642558.1">
    <property type="nucleotide sequence ID" value="NZ_JAQQXP010000003.1"/>
</dbReference>
<evidence type="ECO:0000256" key="4">
    <source>
        <dbReference type="ARBA" id="ARBA00022989"/>
    </source>
</evidence>
<dbReference type="PIRSF" id="PIRSF006170">
    <property type="entry name" value="YfgM"/>
    <property type="match status" value="1"/>
</dbReference>
<keyword evidence="2" id="KW-1003">Cell membrane</keyword>
<evidence type="ECO:0000259" key="10">
    <source>
        <dbReference type="Pfam" id="PF09976"/>
    </source>
</evidence>
<evidence type="ECO:0000256" key="8">
    <source>
        <dbReference type="ARBA" id="ARBA00024235"/>
    </source>
</evidence>
<sequence length="205" mass="22441">MEQFATEDQQVEAIKRFWSEHGTSLIMGAVLGLAGLFGWQYYTDSQISAKETASQSYQSALEALINEENREPIEAVMNSDEVDGYANIAALLAAKQAVDDGELDAAANYLQKVVSQNTDDSLKHVATVRLARVQLAQQKQEQALATIESVTDEAFSAQVEEIKGDIFSAQGNFDKARMAYSTALEKNMNNRLLQLKLDNLAVSAG</sequence>
<name>A0ABT5L9E0_9ALTE</name>
<evidence type="ECO:0000256" key="2">
    <source>
        <dbReference type="ARBA" id="ARBA00022475"/>
    </source>
</evidence>
<accession>A0ABT5L9E0</accession>
<dbReference type="PANTHER" id="PTHR38035">
    <property type="entry name" value="UPF0070 PROTEIN YFGM"/>
    <property type="match status" value="1"/>
</dbReference>
<evidence type="ECO:0000256" key="9">
    <source>
        <dbReference type="SAM" id="Phobius"/>
    </source>
</evidence>
<dbReference type="Pfam" id="PF09976">
    <property type="entry name" value="TPR_21"/>
    <property type="match status" value="1"/>
</dbReference>
<dbReference type="Gene3D" id="1.25.40.10">
    <property type="entry name" value="Tetratricopeptide repeat domain"/>
    <property type="match status" value="1"/>
</dbReference>
<protein>
    <recommendedName>
        <fullName evidence="8">Ancillary SecYEG translocon subunit</fullName>
    </recommendedName>
</protein>
<dbReference type="EMBL" id="JAQQXP010000003">
    <property type="protein sequence ID" value="MDC8832702.1"/>
    <property type="molecule type" value="Genomic_DNA"/>
</dbReference>
<evidence type="ECO:0000256" key="1">
    <source>
        <dbReference type="ARBA" id="ARBA00004401"/>
    </source>
</evidence>
<comment type="similarity">
    <text evidence="7">Belongs to the YfgM family.</text>
</comment>
<evidence type="ECO:0000313" key="11">
    <source>
        <dbReference type="EMBL" id="MDC8832702.1"/>
    </source>
</evidence>
<feature type="transmembrane region" description="Helical" evidence="9">
    <location>
        <begin position="25"/>
        <end position="42"/>
    </location>
</feature>
<feature type="domain" description="Ancillary SecYEG translocon subunit/Cell division coordinator CpoB TPR" evidence="10">
    <location>
        <begin position="15"/>
        <end position="201"/>
    </location>
</feature>
<gene>
    <name evidence="11" type="ORF">OIK42_18255</name>
</gene>
<evidence type="ECO:0000256" key="3">
    <source>
        <dbReference type="ARBA" id="ARBA00022692"/>
    </source>
</evidence>
<keyword evidence="6" id="KW-0143">Chaperone</keyword>
<dbReference type="Proteomes" id="UP001218788">
    <property type="component" value="Unassembled WGS sequence"/>
</dbReference>
<keyword evidence="12" id="KW-1185">Reference proteome</keyword>
<keyword evidence="4 9" id="KW-1133">Transmembrane helix</keyword>
<dbReference type="InterPro" id="IPR026039">
    <property type="entry name" value="YfgM"/>
</dbReference>
<dbReference type="InterPro" id="IPR018704">
    <property type="entry name" value="SecYEG/CpoB_TPR"/>
</dbReference>
<keyword evidence="3 9" id="KW-0812">Transmembrane</keyword>
<evidence type="ECO:0000256" key="7">
    <source>
        <dbReference type="ARBA" id="ARBA00024197"/>
    </source>
</evidence>
<dbReference type="InterPro" id="IPR011990">
    <property type="entry name" value="TPR-like_helical_dom_sf"/>
</dbReference>
<evidence type="ECO:0000256" key="5">
    <source>
        <dbReference type="ARBA" id="ARBA00023136"/>
    </source>
</evidence>
<comment type="caution">
    <text evidence="11">The sequence shown here is derived from an EMBL/GenBank/DDBJ whole genome shotgun (WGS) entry which is preliminary data.</text>
</comment>
<dbReference type="PANTHER" id="PTHR38035:SF1">
    <property type="entry name" value="ANCILLARY SECYEG TRANSLOCON SUBUNIT"/>
    <property type="match status" value="1"/>
</dbReference>